<dbReference type="InterPro" id="IPR038136">
    <property type="entry name" value="CofD-like_dom_sf"/>
</dbReference>
<comment type="caution">
    <text evidence="3">The sequence shown here is derived from an EMBL/GenBank/DDBJ whole genome shotgun (WGS) entry which is preliminary data.</text>
</comment>
<sequence>MTALAGGVGAAKLIDGLSSVVPAEKLTVIVNTGDDCEFHGLRVSPDLDIVTYTLAGLVDEEKGWGIKNDTFNCLQMLEVYGHETWFKLGDRDLATHIHRTMMLRSGYKLSEVTRDICARLGVRQRIIPMTDEYFATKIRTDKGTMHFQEYLVKRGSLDVVREIVYEGAESAKPAPGVIESIMDAETVILCPSNPLVSIGTILAIRGVREALRESNAVKVAVSPIVGGAAVKGPADKMMSQLGIEPSALSVAKLYSDFLDAFVMDEVDAPLVQEVKGLGIRVAVTNTLMRTREDRIRLAKFVLEVASKCK</sequence>
<dbReference type="Gene3D" id="3.40.50.10680">
    <property type="entry name" value="CofD-like domains"/>
    <property type="match status" value="1"/>
</dbReference>
<protein>
    <submittedName>
        <fullName evidence="3">2-phospho-L-lactate transferase</fullName>
    </submittedName>
</protein>
<dbReference type="EMBL" id="NDWU01000004">
    <property type="protein sequence ID" value="PUA33832.1"/>
    <property type="molecule type" value="Genomic_DNA"/>
</dbReference>
<keyword evidence="1 3" id="KW-0808">Transferase</keyword>
<evidence type="ECO:0000256" key="1">
    <source>
        <dbReference type="ARBA" id="ARBA00022679"/>
    </source>
</evidence>
<keyword evidence="2" id="KW-0460">Magnesium</keyword>
<dbReference type="SUPFAM" id="SSF142338">
    <property type="entry name" value="CofD-like"/>
    <property type="match status" value="1"/>
</dbReference>
<dbReference type="PANTHER" id="PTHR43007:SF1">
    <property type="entry name" value="2-PHOSPHO-L-LACTATE TRANSFERASE"/>
    <property type="match status" value="1"/>
</dbReference>
<dbReference type="AlphaFoldDB" id="A0A2R7YAC4"/>
<dbReference type="Pfam" id="PF01933">
    <property type="entry name" value="CofD"/>
    <property type="match status" value="1"/>
</dbReference>
<dbReference type="GO" id="GO:0000287">
    <property type="term" value="F:magnesium ion binding"/>
    <property type="evidence" value="ECO:0007669"/>
    <property type="project" value="InterPro"/>
</dbReference>
<dbReference type="CDD" id="cd07186">
    <property type="entry name" value="CofD_like"/>
    <property type="match status" value="1"/>
</dbReference>
<dbReference type="NCBIfam" id="TIGR01819">
    <property type="entry name" value="F420_cofD"/>
    <property type="match status" value="1"/>
</dbReference>
<reference evidence="3 4" key="1">
    <citation type="submission" date="2017-04" db="EMBL/GenBank/DDBJ databases">
        <title>Draft Aigarchaeota genome from a New Zealand hot spring.</title>
        <authorList>
            <person name="Reysenbach A.-L."/>
            <person name="Donaho J.A."/>
            <person name="Gerhart J."/>
            <person name="Kelley J.F."/>
            <person name="Kouba K."/>
            <person name="Podar M."/>
            <person name="Stott M."/>
        </authorList>
    </citation>
    <scope>NUCLEOTIDE SEQUENCE [LARGE SCALE GENOMIC DNA]</scope>
    <source>
        <strain evidence="3">NZ13_MG1</strain>
    </source>
</reference>
<dbReference type="InterPro" id="IPR010115">
    <property type="entry name" value="FbiA/CofD"/>
</dbReference>
<gene>
    <name evidence="3" type="ORF">B9J98_01995</name>
</gene>
<evidence type="ECO:0000256" key="2">
    <source>
        <dbReference type="ARBA" id="ARBA00022842"/>
    </source>
</evidence>
<evidence type="ECO:0000313" key="4">
    <source>
        <dbReference type="Proteomes" id="UP000244066"/>
    </source>
</evidence>
<dbReference type="PANTHER" id="PTHR43007">
    <property type="entry name" value="2-PHOSPHO-L-LACTATE TRANSFERASE"/>
    <property type="match status" value="1"/>
</dbReference>
<proteinExistence type="inferred from homology"/>
<dbReference type="GO" id="GO:0043743">
    <property type="term" value="F:LPPG:FO 2-phospho-L-lactate transferase activity"/>
    <property type="evidence" value="ECO:0007669"/>
    <property type="project" value="InterPro"/>
</dbReference>
<dbReference type="Gene3D" id="1.10.8.240">
    <property type="entry name" value="CofD-like domain"/>
    <property type="match status" value="1"/>
</dbReference>
<evidence type="ECO:0000313" key="3">
    <source>
        <dbReference type="EMBL" id="PUA33832.1"/>
    </source>
</evidence>
<name>A0A2R7YAC4_9ARCH</name>
<dbReference type="InterPro" id="IPR002882">
    <property type="entry name" value="CofD"/>
</dbReference>
<dbReference type="HAMAP" id="MF_01257">
    <property type="entry name" value="CofD"/>
    <property type="match status" value="1"/>
</dbReference>
<accession>A0A2R7YAC4</accession>
<dbReference type="Proteomes" id="UP000244066">
    <property type="component" value="Unassembled WGS sequence"/>
</dbReference>
<organism evidence="3 4">
    <name type="scientific">Candidatus Terraquivivens tikiterensis</name>
    <dbReference type="NCBI Taxonomy" id="1980982"/>
    <lineage>
        <taxon>Archaea</taxon>
        <taxon>Nitrososphaerota</taxon>
        <taxon>Candidatus Wolframiiraptoraceae</taxon>
        <taxon>Candidatus Terraquivivens</taxon>
    </lineage>
</organism>